<protein>
    <recommendedName>
        <fullName evidence="1">Reverse transcriptase Ty1/copia-type domain-containing protein</fullName>
    </recommendedName>
</protein>
<feature type="domain" description="Reverse transcriptase Ty1/copia-type" evidence="1">
    <location>
        <begin position="1"/>
        <end position="46"/>
    </location>
</feature>
<dbReference type="AlphaFoldDB" id="A0AA38FDQ2"/>
<organism evidence="2 3">
    <name type="scientific">Taxus chinensis</name>
    <name type="common">Chinese yew</name>
    <name type="synonym">Taxus wallichiana var. chinensis</name>
    <dbReference type="NCBI Taxonomy" id="29808"/>
    <lineage>
        <taxon>Eukaryota</taxon>
        <taxon>Viridiplantae</taxon>
        <taxon>Streptophyta</taxon>
        <taxon>Embryophyta</taxon>
        <taxon>Tracheophyta</taxon>
        <taxon>Spermatophyta</taxon>
        <taxon>Pinopsida</taxon>
        <taxon>Pinidae</taxon>
        <taxon>Conifers II</taxon>
        <taxon>Cupressales</taxon>
        <taxon>Taxaceae</taxon>
        <taxon>Taxus</taxon>
    </lineage>
</organism>
<name>A0AA38FDQ2_TAXCH</name>
<feature type="non-terminal residue" evidence="2">
    <location>
        <position position="1"/>
    </location>
</feature>
<dbReference type="Pfam" id="PF07727">
    <property type="entry name" value="RVT_2"/>
    <property type="match status" value="1"/>
</dbReference>
<proteinExistence type="predicted"/>
<comment type="caution">
    <text evidence="2">The sequence shown here is derived from an EMBL/GenBank/DDBJ whole genome shotgun (WGS) entry which is preliminary data.</text>
</comment>
<dbReference type="EMBL" id="JAHRHJ020000010">
    <property type="protein sequence ID" value="KAH9298913.1"/>
    <property type="molecule type" value="Genomic_DNA"/>
</dbReference>
<keyword evidence="3" id="KW-1185">Reference proteome</keyword>
<evidence type="ECO:0000259" key="1">
    <source>
        <dbReference type="Pfam" id="PF07727"/>
    </source>
</evidence>
<evidence type="ECO:0000313" key="2">
    <source>
        <dbReference type="EMBL" id="KAH9298913.1"/>
    </source>
</evidence>
<dbReference type="InterPro" id="IPR013103">
    <property type="entry name" value="RVT_2"/>
</dbReference>
<dbReference type="Proteomes" id="UP000824469">
    <property type="component" value="Unassembled WGS sequence"/>
</dbReference>
<reference evidence="2 3" key="1">
    <citation type="journal article" date="2021" name="Nat. Plants">
        <title>The Taxus genome provides insights into paclitaxel biosynthesis.</title>
        <authorList>
            <person name="Xiong X."/>
            <person name="Gou J."/>
            <person name="Liao Q."/>
            <person name="Li Y."/>
            <person name="Zhou Q."/>
            <person name="Bi G."/>
            <person name="Li C."/>
            <person name="Du R."/>
            <person name="Wang X."/>
            <person name="Sun T."/>
            <person name="Guo L."/>
            <person name="Liang H."/>
            <person name="Lu P."/>
            <person name="Wu Y."/>
            <person name="Zhang Z."/>
            <person name="Ro D.K."/>
            <person name="Shang Y."/>
            <person name="Huang S."/>
            <person name="Yan J."/>
        </authorList>
    </citation>
    <scope>NUCLEOTIDE SEQUENCE [LARGE SCALE GENOMIC DNA]</scope>
    <source>
        <strain evidence="2">Ta-2019</strain>
    </source>
</reference>
<sequence>IDYSENFAPVAKMDSVHLVLAIAASQGWPVYQMDVKSAFLHGDYKRKYTWSSQLDLFRILLLFVGSEGLSMVSNKPLGL</sequence>
<gene>
    <name evidence="2" type="ORF">KI387_030595</name>
</gene>
<accession>A0AA38FDQ2</accession>
<evidence type="ECO:0000313" key="3">
    <source>
        <dbReference type="Proteomes" id="UP000824469"/>
    </source>
</evidence>
<feature type="non-terminal residue" evidence="2">
    <location>
        <position position="79"/>
    </location>
</feature>